<sequence length="138" mass="15537">MIYRVEIQITTPVHDTEITDRVEDAVQNLFPNVTFEQNPGEIIGETHSLEQFATLLHEQEILDTARREFFKHADSESFRFSVKKQAAFKGIINFAVGSADELGDIEVTVTVHDPDVENYIDHTVPPTEDGQPQPVDTG</sequence>
<gene>
    <name evidence="2" type="ORF">J07HQW2_01725</name>
</gene>
<protein>
    <recommendedName>
        <fullName evidence="1">UPF0201 protein J07HQW2_01725</fullName>
    </recommendedName>
</protein>
<dbReference type="SUPFAM" id="SSF55282">
    <property type="entry name" value="RL5-like"/>
    <property type="match status" value="1"/>
</dbReference>
<dbReference type="PANTHER" id="PTHR39652:SF1">
    <property type="entry name" value="UPF0201 PROTEIN TK1335"/>
    <property type="match status" value="1"/>
</dbReference>
<dbReference type="Proteomes" id="UP000030710">
    <property type="component" value="Unassembled WGS sequence"/>
</dbReference>
<dbReference type="Pfam" id="PF01877">
    <property type="entry name" value="RNA_binding"/>
    <property type="match status" value="1"/>
</dbReference>
<dbReference type="eggNOG" id="arCOG01043">
    <property type="taxonomic scope" value="Archaea"/>
</dbReference>
<comment type="similarity">
    <text evidence="1">Belongs to the UPF0201 family.</text>
</comment>
<dbReference type="HAMAP" id="MF_01112">
    <property type="entry name" value="UPF0201"/>
    <property type="match status" value="1"/>
</dbReference>
<dbReference type="STRING" id="1238425.J07HQW2_01725"/>
<dbReference type="InterPro" id="IPR002739">
    <property type="entry name" value="PAB1135-like"/>
</dbReference>
<dbReference type="AlphaFoldDB" id="U1MXR6"/>
<dbReference type="HOGENOM" id="CLU_134829_0_0_2"/>
<dbReference type="PANTHER" id="PTHR39652">
    <property type="entry name" value="UPF0201 PROTEIN TK1335"/>
    <property type="match status" value="1"/>
</dbReference>
<dbReference type="InterPro" id="IPR022803">
    <property type="entry name" value="Ribosomal_uL5_dom_sf"/>
</dbReference>
<reference evidence="2 3" key="1">
    <citation type="journal article" date="2013" name="PLoS ONE">
        <title>Assembly-driven community genomics of a hypersaline microbial ecosystem.</title>
        <authorList>
            <person name="Podell S."/>
            <person name="Ugalde J.A."/>
            <person name="Narasingarao P."/>
            <person name="Banfield J.F."/>
            <person name="Heidelberg K.B."/>
            <person name="Allen E.E."/>
        </authorList>
    </citation>
    <scope>NUCLEOTIDE SEQUENCE [LARGE SCALE GENOMIC DNA]</scope>
    <source>
        <strain evidence="3">J07HQW2</strain>
    </source>
</reference>
<evidence type="ECO:0000313" key="3">
    <source>
        <dbReference type="Proteomes" id="UP000030710"/>
    </source>
</evidence>
<dbReference type="Gene3D" id="3.30.1440.10">
    <property type="match status" value="1"/>
</dbReference>
<name>U1MXR6_9EURY</name>
<accession>U1MXR6</accession>
<dbReference type="EMBL" id="KE356561">
    <property type="protein sequence ID" value="ERG95274.1"/>
    <property type="molecule type" value="Genomic_DNA"/>
</dbReference>
<proteinExistence type="inferred from homology"/>
<dbReference type="RefSeq" id="WP_021054752.1">
    <property type="nucleotide sequence ID" value="NZ_KE356561.1"/>
</dbReference>
<evidence type="ECO:0000313" key="2">
    <source>
        <dbReference type="EMBL" id="ERG95274.1"/>
    </source>
</evidence>
<organism evidence="2 3">
    <name type="scientific">Haloquadratum walsbyi J07HQW2</name>
    <dbReference type="NCBI Taxonomy" id="1238425"/>
    <lineage>
        <taxon>Archaea</taxon>
        <taxon>Methanobacteriati</taxon>
        <taxon>Methanobacteriota</taxon>
        <taxon>Stenosarchaea group</taxon>
        <taxon>Halobacteria</taxon>
        <taxon>Halobacteriales</taxon>
        <taxon>Haloferacaceae</taxon>
        <taxon>Haloquadratum</taxon>
    </lineage>
</organism>
<evidence type="ECO:0000256" key="1">
    <source>
        <dbReference type="HAMAP-Rule" id="MF_01112"/>
    </source>
</evidence>